<dbReference type="AlphaFoldDB" id="A0A1P8RJ69"/>
<proteinExistence type="predicted"/>
<reference evidence="2 3" key="1">
    <citation type="submission" date="2017-01" db="EMBL/GenBank/DDBJ databases">
        <title>Complete genome sequence of Haloterrigena daqingensis type strain (JX313T).</title>
        <authorList>
            <person name="Shuang W."/>
        </authorList>
    </citation>
    <scope>NUCLEOTIDE SEQUENCE [LARGE SCALE GENOMIC DNA]</scope>
    <source>
        <strain evidence="3">JX313</strain>
        <plasmid evidence="3">Plasmid unnamed3</plasmid>
    </source>
</reference>
<evidence type="ECO:0000313" key="2">
    <source>
        <dbReference type="EMBL" id="APX98706.1"/>
    </source>
</evidence>
<gene>
    <name evidence="2" type="ORF">BB347_18540</name>
</gene>
<dbReference type="InterPro" id="IPR055768">
    <property type="entry name" value="DUF7344"/>
</dbReference>
<keyword evidence="2" id="KW-0614">Plasmid</keyword>
<accession>A0A1P8RJ69</accession>
<sequence>MDDATHLLSSYRRRFVIDVLTENASITRSKLSDEVAALENNISVSEVTGKQRKRTHTSNRQTHLEKLEDAGILNVGDREPIERGPTFDNAVEILQTLRDLCEDTK</sequence>
<dbReference type="EMBL" id="CP019330">
    <property type="protein sequence ID" value="APX98706.1"/>
    <property type="molecule type" value="Genomic_DNA"/>
</dbReference>
<evidence type="ECO:0000313" key="3">
    <source>
        <dbReference type="Proteomes" id="UP000187321"/>
    </source>
</evidence>
<dbReference type="Pfam" id="PF24035">
    <property type="entry name" value="DUF7344"/>
    <property type="match status" value="1"/>
</dbReference>
<geneLocation type="plasmid" evidence="2">
    <name>unnamed3</name>
</geneLocation>
<evidence type="ECO:0000259" key="1">
    <source>
        <dbReference type="Pfam" id="PF24035"/>
    </source>
</evidence>
<protein>
    <recommendedName>
        <fullName evidence="1">DUF7344 domain-containing protein</fullName>
    </recommendedName>
</protein>
<organism evidence="2 3">
    <name type="scientific">Natronorubrum daqingense</name>
    <dbReference type="NCBI Taxonomy" id="588898"/>
    <lineage>
        <taxon>Archaea</taxon>
        <taxon>Methanobacteriati</taxon>
        <taxon>Methanobacteriota</taxon>
        <taxon>Stenosarchaea group</taxon>
        <taxon>Halobacteria</taxon>
        <taxon>Halobacteriales</taxon>
        <taxon>Natrialbaceae</taxon>
        <taxon>Natronorubrum</taxon>
    </lineage>
</organism>
<dbReference type="Proteomes" id="UP000187321">
    <property type="component" value="Plasmid unnamed3"/>
</dbReference>
<feature type="domain" description="DUF7344" evidence="1">
    <location>
        <begin position="6"/>
        <end position="75"/>
    </location>
</feature>
<name>A0A1P8RJ69_9EURY</name>
<dbReference type="KEGG" id="hda:BB347_18540"/>